<protein>
    <submittedName>
        <fullName evidence="2">Uncharacterized protein</fullName>
    </submittedName>
</protein>
<name>X0XF33_9ZZZZ</name>
<comment type="caution">
    <text evidence="2">The sequence shown here is derived from an EMBL/GenBank/DDBJ whole genome shotgun (WGS) entry which is preliminary data.</text>
</comment>
<proteinExistence type="predicted"/>
<evidence type="ECO:0000313" key="2">
    <source>
        <dbReference type="EMBL" id="GAG33982.1"/>
    </source>
</evidence>
<feature type="compositionally biased region" description="Polar residues" evidence="1">
    <location>
        <begin position="18"/>
        <end position="31"/>
    </location>
</feature>
<dbReference type="AlphaFoldDB" id="X0XF33"/>
<sequence length="31" mass="3380">DNDSQHTLNLFVSYARVNRQTPKSTDGNSGG</sequence>
<feature type="region of interest" description="Disordered" evidence="1">
    <location>
        <begin position="1"/>
        <end position="31"/>
    </location>
</feature>
<evidence type="ECO:0000256" key="1">
    <source>
        <dbReference type="SAM" id="MobiDB-lite"/>
    </source>
</evidence>
<gene>
    <name evidence="2" type="ORF">S01H1_65041</name>
</gene>
<reference evidence="2" key="1">
    <citation type="journal article" date="2014" name="Front. Microbiol.">
        <title>High frequency of phylogenetically diverse reductive dehalogenase-homologous genes in deep subseafloor sedimentary metagenomes.</title>
        <authorList>
            <person name="Kawai M."/>
            <person name="Futagami T."/>
            <person name="Toyoda A."/>
            <person name="Takaki Y."/>
            <person name="Nishi S."/>
            <person name="Hori S."/>
            <person name="Arai W."/>
            <person name="Tsubouchi T."/>
            <person name="Morono Y."/>
            <person name="Uchiyama I."/>
            <person name="Ito T."/>
            <person name="Fujiyama A."/>
            <person name="Inagaki F."/>
            <person name="Takami H."/>
        </authorList>
    </citation>
    <scope>NUCLEOTIDE SEQUENCE</scope>
    <source>
        <strain evidence="2">Expedition CK06-06</strain>
    </source>
</reference>
<dbReference type="EMBL" id="BARS01042915">
    <property type="protein sequence ID" value="GAG33982.1"/>
    <property type="molecule type" value="Genomic_DNA"/>
</dbReference>
<feature type="compositionally biased region" description="Polar residues" evidence="1">
    <location>
        <begin position="1"/>
        <end position="10"/>
    </location>
</feature>
<organism evidence="2">
    <name type="scientific">marine sediment metagenome</name>
    <dbReference type="NCBI Taxonomy" id="412755"/>
    <lineage>
        <taxon>unclassified sequences</taxon>
        <taxon>metagenomes</taxon>
        <taxon>ecological metagenomes</taxon>
    </lineage>
</organism>
<accession>X0XF33</accession>
<feature type="non-terminal residue" evidence="2">
    <location>
        <position position="1"/>
    </location>
</feature>